<protein>
    <submittedName>
        <fullName evidence="3">Qde-2-interacting protein</fullName>
    </submittedName>
</protein>
<evidence type="ECO:0000313" key="4">
    <source>
        <dbReference type="Proteomes" id="UP000016923"/>
    </source>
</evidence>
<feature type="compositionally biased region" description="Basic and acidic residues" evidence="1">
    <location>
        <begin position="275"/>
        <end position="287"/>
    </location>
</feature>
<feature type="compositionally biased region" description="Basic residues" evidence="1">
    <location>
        <begin position="288"/>
        <end position="302"/>
    </location>
</feature>
<dbReference type="EMBL" id="KE148147">
    <property type="protein sequence ID" value="EPE09057.1"/>
    <property type="molecule type" value="Genomic_DNA"/>
</dbReference>
<dbReference type="eggNOG" id="ENOG502RM5M">
    <property type="taxonomic scope" value="Eukaryota"/>
</dbReference>
<dbReference type="PANTHER" id="PTHR28083">
    <property type="entry name" value="GOOD FOR FULL DBP5 ACTIVITY PROTEIN 2"/>
    <property type="match status" value="1"/>
</dbReference>
<dbReference type="InterPro" id="IPR040151">
    <property type="entry name" value="Gfd2/YDR514C-like"/>
</dbReference>
<evidence type="ECO:0000256" key="1">
    <source>
        <dbReference type="SAM" id="MobiDB-lite"/>
    </source>
</evidence>
<dbReference type="PANTHER" id="PTHR28083:SF1">
    <property type="entry name" value="GOOD FOR FULL DBP5 ACTIVITY PROTEIN 2"/>
    <property type="match status" value="1"/>
</dbReference>
<evidence type="ECO:0000313" key="3">
    <source>
        <dbReference type="EMBL" id="EPE09057.1"/>
    </source>
</evidence>
<dbReference type="VEuPathDB" id="FungiDB:F503_06833"/>
<dbReference type="OrthoDB" id="5953249at2759"/>
<dbReference type="AlphaFoldDB" id="S3C891"/>
<accession>S3C891</accession>
<dbReference type="OMA" id="FEDMFRF"/>
<dbReference type="STRING" id="1262450.S3C891"/>
<dbReference type="HOGENOM" id="CLU_067400_1_0_1"/>
<feature type="region of interest" description="Disordered" evidence="1">
    <location>
        <begin position="264"/>
        <end position="332"/>
    </location>
</feature>
<evidence type="ECO:0000259" key="2">
    <source>
        <dbReference type="Pfam" id="PF21762"/>
    </source>
</evidence>
<organism evidence="3 4">
    <name type="scientific">Ophiostoma piceae (strain UAMH 11346)</name>
    <name type="common">Sap stain fungus</name>
    <dbReference type="NCBI Taxonomy" id="1262450"/>
    <lineage>
        <taxon>Eukaryota</taxon>
        <taxon>Fungi</taxon>
        <taxon>Dikarya</taxon>
        <taxon>Ascomycota</taxon>
        <taxon>Pezizomycotina</taxon>
        <taxon>Sordariomycetes</taxon>
        <taxon>Sordariomycetidae</taxon>
        <taxon>Ophiostomatales</taxon>
        <taxon>Ophiostomataceae</taxon>
        <taxon>Ophiostoma</taxon>
    </lineage>
</organism>
<feature type="domain" description="Gfd2/YDR514C-like C-terminal" evidence="2">
    <location>
        <begin position="85"/>
        <end position="233"/>
    </location>
</feature>
<dbReference type="Pfam" id="PF21762">
    <property type="entry name" value="DEDDh_C"/>
    <property type="match status" value="1"/>
</dbReference>
<dbReference type="InterPro" id="IPR048519">
    <property type="entry name" value="Gfd2/YDR514C-like_C"/>
</dbReference>
<gene>
    <name evidence="3" type="ORF">F503_06833</name>
</gene>
<keyword evidence="4" id="KW-1185">Reference proteome</keyword>
<sequence length="332" mass="37225">MDISPLPETPPPAHWGLLRDEVLALRKLFGYWHQDTAQTLSPSSDLPAYLGHALPGSTMSDVLLVAFDVDTKHSYETLANDQEFHIGISILDTRSVHDYILAPAPYKVETAIQSYQFNVGDSKYIRRVARNFLFGDAEAIQLVDLESKFENLTVGRQMILVFHGGSASDWKIFQGLQLDQQPLFVLETVKAAQHPLRLSYRWSLEKLLDTFHIPFAALHAAGNGAHFFLRALAMIAVKDAESRPDGAADDAWVQAMTDIARLQLPARPEPGPTADEIRHQDNQEAKERRKAKRAAKIERRRREREDRSFASISADPDLDEALPPAITEHCSA</sequence>
<reference evidence="3 4" key="1">
    <citation type="journal article" date="2013" name="BMC Genomics">
        <title>The genome and transcriptome of the pine saprophyte Ophiostoma piceae, and a comparison with the bark beetle-associated pine pathogen Grosmannia clavigera.</title>
        <authorList>
            <person name="Haridas S."/>
            <person name="Wang Y."/>
            <person name="Lim L."/>
            <person name="Massoumi Alamouti S."/>
            <person name="Jackman S."/>
            <person name="Docking R."/>
            <person name="Robertson G."/>
            <person name="Birol I."/>
            <person name="Bohlmann J."/>
            <person name="Breuil C."/>
        </authorList>
    </citation>
    <scope>NUCLEOTIDE SEQUENCE [LARGE SCALE GENOMIC DNA]</scope>
    <source>
        <strain evidence="3 4">UAMH 11346</strain>
    </source>
</reference>
<name>S3C891_OPHP1</name>
<dbReference type="Proteomes" id="UP000016923">
    <property type="component" value="Unassembled WGS sequence"/>
</dbReference>
<proteinExistence type="predicted"/>